<evidence type="ECO:0000256" key="2">
    <source>
        <dbReference type="ARBA" id="ARBA00004141"/>
    </source>
</evidence>
<keyword evidence="6" id="KW-0479">Metal-binding</keyword>
<gene>
    <name evidence="16" type="ORF">PBS001_LOCUS6002</name>
    <name evidence="14" type="ORF">PBS003_LOCUS5463</name>
    <name evidence="15" type="ORF">PBS003_LOCUS5464</name>
</gene>
<organism evidence="14 18">
    <name type="scientific">Peronospora belbahrii</name>
    <dbReference type="NCBI Taxonomy" id="622444"/>
    <lineage>
        <taxon>Eukaryota</taxon>
        <taxon>Sar</taxon>
        <taxon>Stramenopiles</taxon>
        <taxon>Oomycota</taxon>
        <taxon>Peronosporomycetes</taxon>
        <taxon>Peronosporales</taxon>
        <taxon>Peronosporaceae</taxon>
        <taxon>Peronospora</taxon>
    </lineage>
</organism>
<keyword evidence="11" id="KW-0472">Membrane</keyword>
<dbReference type="SMART" id="SM00184">
    <property type="entry name" value="RING"/>
    <property type="match status" value="1"/>
</dbReference>
<keyword evidence="4" id="KW-0808">Transferase</keyword>
<accession>A0AAU9LFC7</accession>
<dbReference type="GO" id="GO:0061630">
    <property type="term" value="F:ubiquitin protein ligase activity"/>
    <property type="evidence" value="ECO:0007669"/>
    <property type="project" value="UniProtKB-EC"/>
</dbReference>
<dbReference type="GO" id="GO:0016020">
    <property type="term" value="C:membrane"/>
    <property type="evidence" value="ECO:0007669"/>
    <property type="project" value="UniProtKB-SubCell"/>
</dbReference>
<keyword evidence="5" id="KW-0812">Transmembrane</keyword>
<reference evidence="14 17" key="1">
    <citation type="submission" date="2021-11" db="EMBL/GenBank/DDBJ databases">
        <authorList>
            <person name="Islam A."/>
            <person name="Islam S."/>
            <person name="Flora M.S."/>
            <person name="Rahman M."/>
            <person name="Ziaur R.M."/>
            <person name="Epstein J.H."/>
            <person name="Hassan M."/>
            <person name="Klassen M."/>
            <person name="Woodard K."/>
            <person name="Webb A."/>
            <person name="Webby R.J."/>
            <person name="El Zowalaty M.E."/>
        </authorList>
    </citation>
    <scope>NUCLEOTIDE SEQUENCE</scope>
    <source>
        <strain evidence="16">Pbs1</strain>
        <strain evidence="14">Pbs3</strain>
    </source>
</reference>
<dbReference type="EMBL" id="CAKKTJ010000276">
    <property type="protein sequence ID" value="CAH0478782.1"/>
    <property type="molecule type" value="Genomic_DNA"/>
</dbReference>
<evidence type="ECO:0000313" key="17">
    <source>
        <dbReference type="Proteomes" id="UP001158986"/>
    </source>
</evidence>
<evidence type="ECO:0000256" key="10">
    <source>
        <dbReference type="ARBA" id="ARBA00022989"/>
    </source>
</evidence>
<dbReference type="InterPro" id="IPR013083">
    <property type="entry name" value="Znf_RING/FYVE/PHD"/>
</dbReference>
<evidence type="ECO:0000256" key="1">
    <source>
        <dbReference type="ARBA" id="ARBA00000900"/>
    </source>
</evidence>
<dbReference type="PANTHER" id="PTHR45977">
    <property type="entry name" value="TARGET OF ERK KINASE MPK-1"/>
    <property type="match status" value="1"/>
</dbReference>
<evidence type="ECO:0000313" key="15">
    <source>
        <dbReference type="EMBL" id="CAH0478782.1"/>
    </source>
</evidence>
<evidence type="ECO:0000313" key="14">
    <source>
        <dbReference type="EMBL" id="CAH0478781.1"/>
    </source>
</evidence>
<dbReference type="EMBL" id="CAKKTJ010000276">
    <property type="protein sequence ID" value="CAH0478781.1"/>
    <property type="molecule type" value="Genomic_DNA"/>
</dbReference>
<dbReference type="InterPro" id="IPR001841">
    <property type="entry name" value="Znf_RING"/>
</dbReference>
<keyword evidence="10" id="KW-1133">Transmembrane helix</keyword>
<name>A0AAU9LFC7_9STRA</name>
<evidence type="ECO:0000256" key="4">
    <source>
        <dbReference type="ARBA" id="ARBA00022679"/>
    </source>
</evidence>
<evidence type="ECO:0000256" key="5">
    <source>
        <dbReference type="ARBA" id="ARBA00022692"/>
    </source>
</evidence>
<dbReference type="InterPro" id="IPR036871">
    <property type="entry name" value="PX_dom_sf"/>
</dbReference>
<sequence length="332" mass="38010">MNGYYMLQFHDTPTRQELKRPSSKLYTLKELRQCAGSELPLHLDVSATKTKEGHAVYNIKTSSVSTQNRWHASYRYSEFLAFRNQVEEVWTCHDKKCQGSCQSLRDLIDACFPKKAGLISTWTFMVEDRKSKFKNVLIHLLRSVLLPGSTMKCFHARQQLPSALFAFLGIEDDADKRSLLQVYVDNHQGGMKKSASHTGLSSLKQPSLNVKTMSSMKKSATMSNLTQMEQEAEEKDTIVTVENTQCMICLEDVEDHVHVTGPQGLVTLPCKHSFHRECIFEWLLFQYHCPMCRAQVGPHAMTNYACPKNKEQWWLGNFEESLIEPNSEYGIL</sequence>
<comment type="caution">
    <text evidence="14">The sequence shown here is derived from an EMBL/GenBank/DDBJ whole genome shotgun (WGS) entry which is preliminary data.</text>
</comment>
<dbReference type="Gene3D" id="3.30.1520.10">
    <property type="entry name" value="Phox-like domain"/>
    <property type="match status" value="1"/>
</dbReference>
<dbReference type="Proteomes" id="UP001160483">
    <property type="component" value="Unassembled WGS sequence"/>
</dbReference>
<dbReference type="Pfam" id="PF13639">
    <property type="entry name" value="zf-RING_2"/>
    <property type="match status" value="1"/>
</dbReference>
<evidence type="ECO:0000256" key="12">
    <source>
        <dbReference type="PROSITE-ProRule" id="PRU00175"/>
    </source>
</evidence>
<evidence type="ECO:0000256" key="7">
    <source>
        <dbReference type="ARBA" id="ARBA00022771"/>
    </source>
</evidence>
<dbReference type="PROSITE" id="PS50089">
    <property type="entry name" value="ZF_RING_2"/>
    <property type="match status" value="1"/>
</dbReference>
<comment type="catalytic activity">
    <reaction evidence="1">
        <text>S-ubiquitinyl-[E2 ubiquitin-conjugating enzyme]-L-cysteine + [acceptor protein]-L-lysine = [E2 ubiquitin-conjugating enzyme]-L-cysteine + N(6)-ubiquitinyl-[acceptor protein]-L-lysine.</text>
        <dbReference type="EC" id="2.3.2.27"/>
    </reaction>
</comment>
<evidence type="ECO:0000256" key="8">
    <source>
        <dbReference type="ARBA" id="ARBA00022786"/>
    </source>
</evidence>
<dbReference type="GO" id="GO:0008270">
    <property type="term" value="F:zinc ion binding"/>
    <property type="evidence" value="ECO:0007669"/>
    <property type="project" value="UniProtKB-KW"/>
</dbReference>
<evidence type="ECO:0000256" key="11">
    <source>
        <dbReference type="ARBA" id="ARBA00023136"/>
    </source>
</evidence>
<dbReference type="AlphaFoldDB" id="A0AAU9LFC7"/>
<feature type="domain" description="RING-type" evidence="13">
    <location>
        <begin position="246"/>
        <end position="293"/>
    </location>
</feature>
<dbReference type="SUPFAM" id="SSF64268">
    <property type="entry name" value="PX domain"/>
    <property type="match status" value="1"/>
</dbReference>
<evidence type="ECO:0000256" key="6">
    <source>
        <dbReference type="ARBA" id="ARBA00022723"/>
    </source>
</evidence>
<dbReference type="GO" id="GO:0016567">
    <property type="term" value="P:protein ubiquitination"/>
    <property type="evidence" value="ECO:0007669"/>
    <property type="project" value="TreeGrafter"/>
</dbReference>
<evidence type="ECO:0000259" key="13">
    <source>
        <dbReference type="PROSITE" id="PS50089"/>
    </source>
</evidence>
<protein>
    <recommendedName>
        <fullName evidence="3">RING-type E3 ubiquitin transferase</fullName>
        <ecNumber evidence="3">2.3.2.27</ecNumber>
    </recommendedName>
</protein>
<dbReference type="SUPFAM" id="SSF57850">
    <property type="entry name" value="RING/U-box"/>
    <property type="match status" value="1"/>
</dbReference>
<evidence type="ECO:0000256" key="3">
    <source>
        <dbReference type="ARBA" id="ARBA00012483"/>
    </source>
</evidence>
<keyword evidence="9" id="KW-0862">Zinc</keyword>
<evidence type="ECO:0000313" key="16">
    <source>
        <dbReference type="EMBL" id="CAH0519476.1"/>
    </source>
</evidence>
<dbReference type="GO" id="GO:0035091">
    <property type="term" value="F:phosphatidylinositol binding"/>
    <property type="evidence" value="ECO:0007669"/>
    <property type="project" value="InterPro"/>
</dbReference>
<dbReference type="EC" id="2.3.2.27" evidence="3"/>
<keyword evidence="8" id="KW-0833">Ubl conjugation pathway</keyword>
<comment type="subcellular location">
    <subcellularLocation>
        <location evidence="2">Membrane</location>
        <topology evidence="2">Multi-pass membrane protein</topology>
    </subcellularLocation>
</comment>
<proteinExistence type="predicted"/>
<dbReference type="EMBL" id="CAKLCB010000298">
    <property type="protein sequence ID" value="CAH0519476.1"/>
    <property type="molecule type" value="Genomic_DNA"/>
</dbReference>
<keyword evidence="17" id="KW-1185">Reference proteome</keyword>
<dbReference type="GO" id="GO:0006511">
    <property type="term" value="P:ubiquitin-dependent protein catabolic process"/>
    <property type="evidence" value="ECO:0007669"/>
    <property type="project" value="TreeGrafter"/>
</dbReference>
<dbReference type="PANTHER" id="PTHR45977:SF4">
    <property type="entry name" value="RING-TYPE DOMAIN-CONTAINING PROTEIN"/>
    <property type="match status" value="1"/>
</dbReference>
<dbReference type="Gene3D" id="3.30.40.10">
    <property type="entry name" value="Zinc/RING finger domain, C3HC4 (zinc finger)"/>
    <property type="match status" value="1"/>
</dbReference>
<evidence type="ECO:0000256" key="9">
    <source>
        <dbReference type="ARBA" id="ARBA00022833"/>
    </source>
</evidence>
<evidence type="ECO:0000313" key="18">
    <source>
        <dbReference type="Proteomes" id="UP001160483"/>
    </source>
</evidence>
<dbReference type="FunFam" id="3.30.40.10:FF:001265">
    <property type="entry name" value="Uncharacterized protein"/>
    <property type="match status" value="1"/>
</dbReference>
<dbReference type="FunFam" id="3.30.1520.10:FF:000122">
    <property type="entry name" value="Uncharacterized protein"/>
    <property type="match status" value="1"/>
</dbReference>
<dbReference type="Proteomes" id="UP001158986">
    <property type="component" value="Unassembled WGS sequence"/>
</dbReference>
<keyword evidence="7 12" id="KW-0863">Zinc-finger</keyword>